<gene>
    <name evidence="1" type="ORF">SPHINGO8BC_51375</name>
</gene>
<proteinExistence type="predicted"/>
<protein>
    <submittedName>
        <fullName evidence="1">Uncharacterized protein</fullName>
    </submittedName>
</protein>
<accession>A0A654D1Z3</accession>
<evidence type="ECO:0000313" key="2">
    <source>
        <dbReference type="Proteomes" id="UP000432350"/>
    </source>
</evidence>
<dbReference type="Proteomes" id="UP000432350">
    <property type="component" value="Unassembled WGS sequence"/>
</dbReference>
<sequence length="44" mass="5432">MTKCLVFELSFERYAGYLSQLLRQTVGFYYLFFYAEFTLKKRFL</sequence>
<reference evidence="1 2" key="1">
    <citation type="submission" date="2019-10" db="EMBL/GenBank/DDBJ databases">
        <authorList>
            <person name="Karimi E."/>
        </authorList>
    </citation>
    <scope>NUCLEOTIDE SEQUENCE [LARGE SCALE GENOMIC DNA]</scope>
    <source>
        <strain evidence="1">Sphingobacterium sp. 8BC</strain>
    </source>
</reference>
<evidence type="ECO:0000313" key="1">
    <source>
        <dbReference type="EMBL" id="VXC98573.1"/>
    </source>
</evidence>
<organism evidence="1 2">
    <name type="scientific">Sphingobacterium multivorum</name>
    <dbReference type="NCBI Taxonomy" id="28454"/>
    <lineage>
        <taxon>Bacteria</taxon>
        <taxon>Pseudomonadati</taxon>
        <taxon>Bacteroidota</taxon>
        <taxon>Sphingobacteriia</taxon>
        <taxon>Sphingobacteriales</taxon>
        <taxon>Sphingobacteriaceae</taxon>
        <taxon>Sphingobacterium</taxon>
    </lineage>
</organism>
<dbReference type="EMBL" id="CABWMV010000024">
    <property type="protein sequence ID" value="VXC98573.1"/>
    <property type="molecule type" value="Genomic_DNA"/>
</dbReference>
<dbReference type="AlphaFoldDB" id="A0A654D1Z3"/>
<name>A0A654D1Z3_SPHMU</name>